<dbReference type="Proteomes" id="UP001499895">
    <property type="component" value="Unassembled WGS sequence"/>
</dbReference>
<evidence type="ECO:0000256" key="1">
    <source>
        <dbReference type="ARBA" id="ARBA00004236"/>
    </source>
</evidence>
<organism evidence="10 11">
    <name type="scientific">Streptomyces stramineus</name>
    <dbReference type="NCBI Taxonomy" id="173861"/>
    <lineage>
        <taxon>Bacteria</taxon>
        <taxon>Bacillati</taxon>
        <taxon>Actinomycetota</taxon>
        <taxon>Actinomycetes</taxon>
        <taxon>Kitasatosporales</taxon>
        <taxon>Streptomycetaceae</taxon>
        <taxon>Streptomyces</taxon>
    </lineage>
</organism>
<feature type="transmembrane region" description="Helical" evidence="8">
    <location>
        <begin position="30"/>
        <end position="50"/>
    </location>
</feature>
<evidence type="ECO:0000256" key="4">
    <source>
        <dbReference type="ARBA" id="ARBA00022741"/>
    </source>
</evidence>
<evidence type="ECO:0000256" key="7">
    <source>
        <dbReference type="ARBA" id="ARBA00023136"/>
    </source>
</evidence>
<accession>A0ABN0ZZZ4</accession>
<keyword evidence="2" id="KW-1003">Cell membrane</keyword>
<proteinExistence type="predicted"/>
<comment type="caution">
    <text evidence="10">The sequence shown here is derived from an EMBL/GenBank/DDBJ whole genome shotgun (WGS) entry which is preliminary data.</text>
</comment>
<gene>
    <name evidence="10" type="ORF">GCM10009544_28190</name>
</gene>
<keyword evidence="7 8" id="KW-0472">Membrane</keyword>
<feature type="transmembrane region" description="Helical" evidence="8">
    <location>
        <begin position="134"/>
        <end position="154"/>
    </location>
</feature>
<evidence type="ECO:0000256" key="3">
    <source>
        <dbReference type="ARBA" id="ARBA00022692"/>
    </source>
</evidence>
<evidence type="ECO:0000313" key="11">
    <source>
        <dbReference type="Proteomes" id="UP001499895"/>
    </source>
</evidence>
<keyword evidence="4" id="KW-0547">Nucleotide-binding</keyword>
<evidence type="ECO:0000256" key="5">
    <source>
        <dbReference type="ARBA" id="ARBA00022989"/>
    </source>
</evidence>
<evidence type="ECO:0000313" key="10">
    <source>
        <dbReference type="EMBL" id="GAA0464205.1"/>
    </source>
</evidence>
<comment type="subcellular location">
    <subcellularLocation>
        <location evidence="1">Cell membrane</location>
    </subcellularLocation>
</comment>
<keyword evidence="3 8" id="KW-0812">Transmembrane</keyword>
<protein>
    <recommendedName>
        <fullName evidence="9">Pycsar effector protein domain-containing protein</fullName>
    </recommendedName>
</protein>
<dbReference type="InterPro" id="IPR043760">
    <property type="entry name" value="PycTM_dom"/>
</dbReference>
<dbReference type="RefSeq" id="WP_344090072.1">
    <property type="nucleotide sequence ID" value="NZ_BAAAHB010000026.1"/>
</dbReference>
<evidence type="ECO:0000259" key="9">
    <source>
        <dbReference type="Pfam" id="PF18967"/>
    </source>
</evidence>
<dbReference type="EMBL" id="BAAAHB010000026">
    <property type="protein sequence ID" value="GAA0464205.1"/>
    <property type="molecule type" value="Genomic_DNA"/>
</dbReference>
<reference evidence="10 11" key="1">
    <citation type="journal article" date="2019" name="Int. J. Syst. Evol. Microbiol.">
        <title>The Global Catalogue of Microorganisms (GCM) 10K type strain sequencing project: providing services to taxonomists for standard genome sequencing and annotation.</title>
        <authorList>
            <consortium name="The Broad Institute Genomics Platform"/>
            <consortium name="The Broad Institute Genome Sequencing Center for Infectious Disease"/>
            <person name="Wu L."/>
            <person name="Ma J."/>
        </authorList>
    </citation>
    <scope>NUCLEOTIDE SEQUENCE [LARGE SCALE GENOMIC DNA]</scope>
    <source>
        <strain evidence="10 11">JCM 10649</strain>
    </source>
</reference>
<evidence type="ECO:0000256" key="2">
    <source>
        <dbReference type="ARBA" id="ARBA00022475"/>
    </source>
</evidence>
<keyword evidence="11" id="KW-1185">Reference proteome</keyword>
<keyword evidence="5 8" id="KW-1133">Transmembrane helix</keyword>
<sequence length="155" mass="16535">MTTTDPRLDARLAEADATARKEIERSEPKSGALLSAFSIPLAVLVATVPGRHLPPAVALLATVGAVGLAVAVKAVLFAIRPHITGAPRGTYLYWATLDPATPQDLIDDLLEERRAEDIIRLAKLARAKHRRTRLAIDITVAAILALDVALLVALL</sequence>
<keyword evidence="6" id="KW-0051">Antiviral defense</keyword>
<dbReference type="Pfam" id="PF18967">
    <property type="entry name" value="PycTM"/>
    <property type="match status" value="1"/>
</dbReference>
<evidence type="ECO:0000256" key="6">
    <source>
        <dbReference type="ARBA" id="ARBA00023118"/>
    </source>
</evidence>
<feature type="transmembrane region" description="Helical" evidence="8">
    <location>
        <begin position="56"/>
        <end position="79"/>
    </location>
</feature>
<evidence type="ECO:0000256" key="8">
    <source>
        <dbReference type="SAM" id="Phobius"/>
    </source>
</evidence>
<feature type="domain" description="Pycsar effector protein" evidence="9">
    <location>
        <begin position="14"/>
        <end position="153"/>
    </location>
</feature>
<name>A0ABN0ZZZ4_9ACTN</name>